<keyword evidence="2" id="KW-1185">Reference proteome</keyword>
<protein>
    <submittedName>
        <fullName evidence="1">Uncharacterized protein</fullName>
    </submittedName>
</protein>
<organism evidence="1 2">
    <name type="scientific">Apostasia shenzhenica</name>
    <dbReference type="NCBI Taxonomy" id="1088818"/>
    <lineage>
        <taxon>Eukaryota</taxon>
        <taxon>Viridiplantae</taxon>
        <taxon>Streptophyta</taxon>
        <taxon>Embryophyta</taxon>
        <taxon>Tracheophyta</taxon>
        <taxon>Spermatophyta</taxon>
        <taxon>Magnoliopsida</taxon>
        <taxon>Liliopsida</taxon>
        <taxon>Asparagales</taxon>
        <taxon>Orchidaceae</taxon>
        <taxon>Apostasioideae</taxon>
        <taxon>Apostasia</taxon>
    </lineage>
</organism>
<evidence type="ECO:0000313" key="2">
    <source>
        <dbReference type="Proteomes" id="UP000236161"/>
    </source>
</evidence>
<dbReference type="OrthoDB" id="785199at2759"/>
<evidence type="ECO:0000313" key="1">
    <source>
        <dbReference type="EMBL" id="PKA46292.1"/>
    </source>
</evidence>
<name>A0A2H9ZSM2_9ASPA</name>
<sequence>MSTTRCGRHSAIHIFMGCRGRTGCRSTCDTLLAAGPYLQLSRFQGWLAIKQKR</sequence>
<accession>A0A2H9ZSM2</accession>
<proteinExistence type="predicted"/>
<dbReference type="AlphaFoldDB" id="A0A2H9ZSM2"/>
<reference evidence="1 2" key="1">
    <citation type="journal article" date="2017" name="Nature">
        <title>The Apostasia genome and the evolution of orchids.</title>
        <authorList>
            <person name="Zhang G.Q."/>
            <person name="Liu K.W."/>
            <person name="Li Z."/>
            <person name="Lohaus R."/>
            <person name="Hsiao Y.Y."/>
            <person name="Niu S.C."/>
            <person name="Wang J.Y."/>
            <person name="Lin Y.C."/>
            <person name="Xu Q."/>
            <person name="Chen L.J."/>
            <person name="Yoshida K."/>
            <person name="Fujiwara S."/>
            <person name="Wang Z.W."/>
            <person name="Zhang Y.Q."/>
            <person name="Mitsuda N."/>
            <person name="Wang M."/>
            <person name="Liu G.H."/>
            <person name="Pecoraro L."/>
            <person name="Huang H.X."/>
            <person name="Xiao X.J."/>
            <person name="Lin M."/>
            <person name="Wu X.Y."/>
            <person name="Wu W.L."/>
            <person name="Chen Y.Y."/>
            <person name="Chang S.B."/>
            <person name="Sakamoto S."/>
            <person name="Ohme-Takagi M."/>
            <person name="Yagi M."/>
            <person name="Zeng S.J."/>
            <person name="Shen C.Y."/>
            <person name="Yeh C.M."/>
            <person name="Luo Y.B."/>
            <person name="Tsai W.C."/>
            <person name="Van de Peer Y."/>
            <person name="Liu Z.J."/>
        </authorList>
    </citation>
    <scope>NUCLEOTIDE SEQUENCE [LARGE SCALE GENOMIC DNA]</scope>
    <source>
        <strain evidence="2">cv. Shenzhen</strain>
        <tissue evidence="1">Stem</tissue>
    </source>
</reference>
<gene>
    <name evidence="1" type="ORF">AXF42_Ash021749</name>
</gene>
<dbReference type="Proteomes" id="UP000236161">
    <property type="component" value="Unassembled WGS sequence"/>
</dbReference>
<dbReference type="EMBL" id="KZ454358">
    <property type="protein sequence ID" value="PKA46292.1"/>
    <property type="molecule type" value="Genomic_DNA"/>
</dbReference>